<comment type="caution">
    <text evidence="1">The sequence shown here is derived from an EMBL/GenBank/DDBJ whole genome shotgun (WGS) entry which is preliminary data.</text>
</comment>
<dbReference type="SUPFAM" id="SSF47240">
    <property type="entry name" value="Ferritin-like"/>
    <property type="match status" value="1"/>
</dbReference>
<proteinExistence type="predicted"/>
<dbReference type="Pfam" id="PF19174">
    <property type="entry name" value="DUF5856"/>
    <property type="match status" value="1"/>
</dbReference>
<gene>
    <name evidence="1" type="ORF">ACFO6W_26005</name>
</gene>
<dbReference type="Gene3D" id="1.20.1260.10">
    <property type="match status" value="1"/>
</dbReference>
<evidence type="ECO:0000313" key="2">
    <source>
        <dbReference type="Proteomes" id="UP001596023"/>
    </source>
</evidence>
<dbReference type="Proteomes" id="UP001596023">
    <property type="component" value="Unassembled WGS sequence"/>
</dbReference>
<dbReference type="InterPro" id="IPR009078">
    <property type="entry name" value="Ferritin-like_SF"/>
</dbReference>
<name>A0ABV9L4D6_9BACT</name>
<dbReference type="EMBL" id="JBHSGN010000182">
    <property type="protein sequence ID" value="MFC4677141.1"/>
    <property type="molecule type" value="Genomic_DNA"/>
</dbReference>
<protein>
    <submittedName>
        <fullName evidence="1">DUF5856 family protein</fullName>
    </submittedName>
</protein>
<organism evidence="1 2">
    <name type="scientific">Dysgonomonas termitidis</name>
    <dbReference type="NCBI Taxonomy" id="1516126"/>
    <lineage>
        <taxon>Bacteria</taxon>
        <taxon>Pseudomonadati</taxon>
        <taxon>Bacteroidota</taxon>
        <taxon>Bacteroidia</taxon>
        <taxon>Bacteroidales</taxon>
        <taxon>Dysgonomonadaceae</taxon>
        <taxon>Dysgonomonas</taxon>
    </lineage>
</organism>
<dbReference type="InterPro" id="IPR012347">
    <property type="entry name" value="Ferritin-like"/>
</dbReference>
<evidence type="ECO:0000313" key="1">
    <source>
        <dbReference type="EMBL" id="MFC4677141.1"/>
    </source>
</evidence>
<accession>A0ABV9L4D6</accession>
<dbReference type="InterPro" id="IPR043876">
    <property type="entry name" value="DUF5856"/>
</dbReference>
<sequence>MNQFFKIMYNTSSKAVSAHVAVAAFIGKVFSFNSSLKLHHWHITGPGSYSAHIALDQAIEDLLDVTDRLVETSYATIGDLDIVIPETKNPSDIVKHAEEFVKYTESQRELFTEAFTQAIIDDYQEAIRQLLYRLKRLQ</sequence>
<reference evidence="2" key="1">
    <citation type="journal article" date="2019" name="Int. J. Syst. Evol. Microbiol.">
        <title>The Global Catalogue of Microorganisms (GCM) 10K type strain sequencing project: providing services to taxonomists for standard genome sequencing and annotation.</title>
        <authorList>
            <consortium name="The Broad Institute Genomics Platform"/>
            <consortium name="The Broad Institute Genome Sequencing Center for Infectious Disease"/>
            <person name="Wu L."/>
            <person name="Ma J."/>
        </authorList>
    </citation>
    <scope>NUCLEOTIDE SEQUENCE [LARGE SCALE GENOMIC DNA]</scope>
    <source>
        <strain evidence="2">CCUG 66188</strain>
    </source>
</reference>
<keyword evidence="2" id="KW-1185">Reference proteome</keyword>